<feature type="compositionally biased region" description="Polar residues" evidence="5">
    <location>
        <begin position="113"/>
        <end position="130"/>
    </location>
</feature>
<reference evidence="8 9" key="1">
    <citation type="submission" date="2024-09" db="EMBL/GenBank/DDBJ databases">
        <title>Floridaenema gen nov. (Aerosakkonemataceae, Aerosakkonematales ord. nov., Cyanobacteria) from benthic tropical and subtropical fresh waters, with the description of four new species.</title>
        <authorList>
            <person name="Moretto J.A."/>
            <person name="Berthold D.E."/>
            <person name="Lefler F.W."/>
            <person name="Huang I.-S."/>
            <person name="Laughinghouse H. IV."/>
        </authorList>
    </citation>
    <scope>NUCLEOTIDE SEQUENCE [LARGE SCALE GENOMIC DNA]</scope>
    <source>
        <strain evidence="8 9">BLCC-F167</strain>
    </source>
</reference>
<keyword evidence="2 6" id="KW-0812">Transmembrane</keyword>
<dbReference type="EMBL" id="JBHFNT010000055">
    <property type="protein sequence ID" value="MFB2834206.1"/>
    <property type="molecule type" value="Genomic_DNA"/>
</dbReference>
<evidence type="ECO:0000256" key="1">
    <source>
        <dbReference type="ARBA" id="ARBA00022475"/>
    </source>
</evidence>
<feature type="domain" description="Lipopolysaccharide assembly protein A" evidence="7">
    <location>
        <begin position="22"/>
        <end position="93"/>
    </location>
</feature>
<evidence type="ECO:0000256" key="2">
    <source>
        <dbReference type="ARBA" id="ARBA00022692"/>
    </source>
</evidence>
<gene>
    <name evidence="8" type="ORF">ACE1CA_06690</name>
</gene>
<feature type="region of interest" description="Disordered" evidence="5">
    <location>
        <begin position="95"/>
        <end position="130"/>
    </location>
</feature>
<feature type="compositionally biased region" description="Basic and acidic residues" evidence="5">
    <location>
        <begin position="95"/>
        <end position="104"/>
    </location>
</feature>
<evidence type="ECO:0000259" key="7">
    <source>
        <dbReference type="Pfam" id="PF06305"/>
    </source>
</evidence>
<name>A0ABV4WGW6_9CYAN</name>
<evidence type="ECO:0000256" key="3">
    <source>
        <dbReference type="ARBA" id="ARBA00022989"/>
    </source>
</evidence>
<comment type="caution">
    <text evidence="8">The sequence shown here is derived from an EMBL/GenBank/DDBJ whole genome shotgun (WGS) entry which is preliminary data.</text>
</comment>
<sequence length="130" mass="14615">MRFISLLIIFTFSLALVLFSLENTQPVTIHIAPQIELQTNLCVALFVAIGVGALLALLSSIWFRLLVLLESRKTARMMREKDQRIQALEKDLEQYKTETPKEPLKLPPATSPEVETSDGNVETMQTSSVK</sequence>
<dbReference type="Proteomes" id="UP001576780">
    <property type="component" value="Unassembled WGS sequence"/>
</dbReference>
<evidence type="ECO:0000313" key="8">
    <source>
        <dbReference type="EMBL" id="MFB2834206.1"/>
    </source>
</evidence>
<keyword evidence="3 6" id="KW-1133">Transmembrane helix</keyword>
<keyword evidence="4 6" id="KW-0472">Membrane</keyword>
<dbReference type="Pfam" id="PF06305">
    <property type="entry name" value="LapA_dom"/>
    <property type="match status" value="1"/>
</dbReference>
<feature type="transmembrane region" description="Helical" evidence="6">
    <location>
        <begin position="43"/>
        <end position="69"/>
    </location>
</feature>
<evidence type="ECO:0000256" key="4">
    <source>
        <dbReference type="ARBA" id="ARBA00023136"/>
    </source>
</evidence>
<keyword evidence="9" id="KW-1185">Reference proteome</keyword>
<keyword evidence="1" id="KW-1003">Cell membrane</keyword>
<dbReference type="InterPro" id="IPR010445">
    <property type="entry name" value="LapA_dom"/>
</dbReference>
<organism evidence="8 9">
    <name type="scientific">Floridaenema evergladense BLCC-F167</name>
    <dbReference type="NCBI Taxonomy" id="3153639"/>
    <lineage>
        <taxon>Bacteria</taxon>
        <taxon>Bacillati</taxon>
        <taxon>Cyanobacteriota</taxon>
        <taxon>Cyanophyceae</taxon>
        <taxon>Oscillatoriophycideae</taxon>
        <taxon>Aerosakkonematales</taxon>
        <taxon>Aerosakkonemataceae</taxon>
        <taxon>Floridanema</taxon>
        <taxon>Floridanema evergladense</taxon>
    </lineage>
</organism>
<proteinExistence type="predicted"/>
<accession>A0ABV4WGW6</accession>
<evidence type="ECO:0000256" key="6">
    <source>
        <dbReference type="SAM" id="Phobius"/>
    </source>
</evidence>
<dbReference type="RefSeq" id="WP_413276648.1">
    <property type="nucleotide sequence ID" value="NZ_JBHFNT010000055.1"/>
</dbReference>
<evidence type="ECO:0000313" key="9">
    <source>
        <dbReference type="Proteomes" id="UP001576780"/>
    </source>
</evidence>
<protein>
    <submittedName>
        <fullName evidence="8">Lipopolysaccharide assembly protein LapA domain-containing protein</fullName>
    </submittedName>
</protein>
<evidence type="ECO:0000256" key="5">
    <source>
        <dbReference type="SAM" id="MobiDB-lite"/>
    </source>
</evidence>